<comment type="caution">
    <text evidence="1">The sequence shown here is derived from an EMBL/GenBank/DDBJ whole genome shotgun (WGS) entry which is preliminary data.</text>
</comment>
<keyword evidence="1" id="KW-0548">Nucleotidyltransferase</keyword>
<dbReference type="STRING" id="10195.A0A3M7RJ18"/>
<keyword evidence="1" id="KW-0695">RNA-directed DNA polymerase</keyword>
<evidence type="ECO:0000313" key="2">
    <source>
        <dbReference type="Proteomes" id="UP000276133"/>
    </source>
</evidence>
<organism evidence="1 2">
    <name type="scientific">Brachionus plicatilis</name>
    <name type="common">Marine rotifer</name>
    <name type="synonym">Brachionus muelleri</name>
    <dbReference type="NCBI Taxonomy" id="10195"/>
    <lineage>
        <taxon>Eukaryota</taxon>
        <taxon>Metazoa</taxon>
        <taxon>Spiralia</taxon>
        <taxon>Gnathifera</taxon>
        <taxon>Rotifera</taxon>
        <taxon>Eurotatoria</taxon>
        <taxon>Monogononta</taxon>
        <taxon>Pseudotrocha</taxon>
        <taxon>Ploima</taxon>
        <taxon>Brachionidae</taxon>
        <taxon>Brachionus</taxon>
    </lineage>
</organism>
<proteinExistence type="predicted"/>
<dbReference type="EMBL" id="REGN01003294">
    <property type="protein sequence ID" value="RNA23390.1"/>
    <property type="molecule type" value="Genomic_DNA"/>
</dbReference>
<evidence type="ECO:0000313" key="1">
    <source>
        <dbReference type="EMBL" id="RNA23390.1"/>
    </source>
</evidence>
<gene>
    <name evidence="1" type="ORF">BpHYR1_053286</name>
</gene>
<dbReference type="GO" id="GO:0003964">
    <property type="term" value="F:RNA-directed DNA polymerase activity"/>
    <property type="evidence" value="ECO:0007669"/>
    <property type="project" value="UniProtKB-KW"/>
</dbReference>
<dbReference type="Proteomes" id="UP000276133">
    <property type="component" value="Unassembled WGS sequence"/>
</dbReference>
<name>A0A3M7RJ18_BRAPC</name>
<reference evidence="1 2" key="1">
    <citation type="journal article" date="2018" name="Sci. Rep.">
        <title>Genomic signatures of local adaptation to the degree of environmental predictability in rotifers.</title>
        <authorList>
            <person name="Franch-Gras L."/>
            <person name="Hahn C."/>
            <person name="Garcia-Roger E.M."/>
            <person name="Carmona M.J."/>
            <person name="Serra M."/>
            <person name="Gomez A."/>
        </authorList>
    </citation>
    <scope>NUCLEOTIDE SEQUENCE [LARGE SCALE GENOMIC DNA]</scope>
    <source>
        <strain evidence="1">HYR1</strain>
    </source>
</reference>
<protein>
    <submittedName>
        <fullName evidence="1">RNA-directed DNA polymerase from mobile element jockey-like</fullName>
    </submittedName>
</protein>
<dbReference type="AlphaFoldDB" id="A0A3M7RJ18"/>
<keyword evidence="1" id="KW-0808">Transferase</keyword>
<keyword evidence="2" id="KW-1185">Reference proteome</keyword>
<sequence>MELSRSDQNKYSGRSWTNATFITLNCAYARPHLKYASVVWLPYTIKESNILEKVQRRATKLVQRIRSFGYSDRFSILRLPTMSKCRSRGDMIQMFKIRSGLNSIDWVRSAP</sequence>
<dbReference type="OrthoDB" id="426210at2759"/>
<accession>A0A3M7RJ18</accession>